<protein>
    <recommendedName>
        <fullName evidence="4">Transcription factor 25</fullName>
    </recommendedName>
</protein>
<feature type="compositionally biased region" description="Basic and acidic residues" evidence="1">
    <location>
        <begin position="92"/>
        <end position="104"/>
    </location>
</feature>
<dbReference type="Pfam" id="PF04910">
    <property type="entry name" value="Tcf25"/>
    <property type="match status" value="1"/>
</dbReference>
<reference evidence="2" key="1">
    <citation type="submission" date="2023-06" db="EMBL/GenBank/DDBJ databases">
        <title>Genomic analysis of the entomopathogenic nematode Steinernema hermaphroditum.</title>
        <authorList>
            <person name="Schwarz E.M."/>
            <person name="Heppert J.K."/>
            <person name="Baniya A."/>
            <person name="Schwartz H.T."/>
            <person name="Tan C.-H."/>
            <person name="Antoshechkin I."/>
            <person name="Sternberg P.W."/>
            <person name="Goodrich-Blair H."/>
            <person name="Dillman A.R."/>
        </authorList>
    </citation>
    <scope>NUCLEOTIDE SEQUENCE</scope>
    <source>
        <strain evidence="2">PS9179</strain>
        <tissue evidence="2">Whole animal</tissue>
    </source>
</reference>
<dbReference type="Proteomes" id="UP001175271">
    <property type="component" value="Unassembled WGS sequence"/>
</dbReference>
<dbReference type="AlphaFoldDB" id="A0AA39MCH3"/>
<sequence>MSSKHLRKKLLEKEENGLEELEVSSGEEEEHQERKAPINRFAALGLVEDDDDEDEDEKQPESKPVASASSAATEKKKKRNKNKKNKKKMHKKTGESDKISECDEEGEHLSAADMKKRAQLYAMYLSVDAQGVNAENEMKRLLGKAFGAASGTNNSKRRNATFVPGRITKAKPTWPPVVAGLSTEVVREENGITWFKFAHNNNYRQLQQLFWAGEKSYDHSLIQMILEQNPYHLDSLLITANMMRVQEDVQVARDLIERGVYACDMSTNAPFFIFDPNHRLDYHQRENRAFFLLLHRLMRNAGDRRCFYTALQLCKLILLKDPDGDELATLLEIDTWALKAKEYEYVVELFENFKHKRMDLLPNFLYSLALAYFRLGEGYENKASEALEKALLNFPTVLTQLLDKIGIQPDKNIDNNNDMNGIAHSRTTPGFKMLTDIYVHHSYELWKEPEVLSWLEAETANIVPKFSKELKQEFQEKKENLSSRYLGIPFNIMRHAVIYEITTGGDRIITDPVPPPAEKCLEDYPMIMVPEEPQHIDEGLVAGFLNSLLPGYDGRESLSDQISGIVARFGDAINAFRAPRRTRQLKSRFNEYKINSIATTGRCDSYAGGMGQEDQTERIREGTSCASACTFRLSGRRCAVAKGDLKGVAAGSFSGQVIN</sequence>
<evidence type="ECO:0000256" key="1">
    <source>
        <dbReference type="SAM" id="MobiDB-lite"/>
    </source>
</evidence>
<evidence type="ECO:0000313" key="3">
    <source>
        <dbReference type="Proteomes" id="UP001175271"/>
    </source>
</evidence>
<organism evidence="2 3">
    <name type="scientific">Steinernema hermaphroditum</name>
    <dbReference type="NCBI Taxonomy" id="289476"/>
    <lineage>
        <taxon>Eukaryota</taxon>
        <taxon>Metazoa</taxon>
        <taxon>Ecdysozoa</taxon>
        <taxon>Nematoda</taxon>
        <taxon>Chromadorea</taxon>
        <taxon>Rhabditida</taxon>
        <taxon>Tylenchina</taxon>
        <taxon>Panagrolaimomorpha</taxon>
        <taxon>Strongyloidoidea</taxon>
        <taxon>Steinernematidae</taxon>
        <taxon>Steinernema</taxon>
    </lineage>
</organism>
<dbReference type="PANTHER" id="PTHR22684">
    <property type="entry name" value="NULP1-RELATED"/>
    <property type="match status" value="1"/>
</dbReference>
<feature type="compositionally biased region" description="Acidic residues" evidence="1">
    <location>
        <begin position="47"/>
        <end position="58"/>
    </location>
</feature>
<evidence type="ECO:0000313" key="2">
    <source>
        <dbReference type="EMBL" id="KAK0429167.1"/>
    </source>
</evidence>
<feature type="region of interest" description="Disordered" evidence="1">
    <location>
        <begin position="1"/>
        <end position="104"/>
    </location>
</feature>
<dbReference type="GO" id="GO:1990112">
    <property type="term" value="C:RQC complex"/>
    <property type="evidence" value="ECO:0007669"/>
    <property type="project" value="TreeGrafter"/>
</dbReference>
<feature type="compositionally biased region" description="Acidic residues" evidence="1">
    <location>
        <begin position="17"/>
        <end position="30"/>
    </location>
</feature>
<feature type="compositionally biased region" description="Basic residues" evidence="1">
    <location>
        <begin position="75"/>
        <end position="91"/>
    </location>
</feature>
<accession>A0AA39MCH3</accession>
<evidence type="ECO:0008006" key="4">
    <source>
        <dbReference type="Google" id="ProtNLM"/>
    </source>
</evidence>
<comment type="caution">
    <text evidence="2">The sequence shown here is derived from an EMBL/GenBank/DDBJ whole genome shotgun (WGS) entry which is preliminary data.</text>
</comment>
<keyword evidence="3" id="KW-1185">Reference proteome</keyword>
<proteinExistence type="predicted"/>
<gene>
    <name evidence="2" type="ORF">QR680_011230</name>
</gene>
<dbReference type="EMBL" id="JAUCMV010000001">
    <property type="protein sequence ID" value="KAK0429167.1"/>
    <property type="molecule type" value="Genomic_DNA"/>
</dbReference>
<dbReference type="InterPro" id="IPR006994">
    <property type="entry name" value="TCF25/Rqc1"/>
</dbReference>
<name>A0AA39MCH3_9BILA</name>
<dbReference type="PANTHER" id="PTHR22684:SF0">
    <property type="entry name" value="RIBOSOME QUALITY CONTROL COMPLEX SUBUNIT TCF25"/>
    <property type="match status" value="1"/>
</dbReference>